<feature type="region of interest" description="Disordered" evidence="1">
    <location>
        <begin position="131"/>
        <end position="174"/>
    </location>
</feature>
<dbReference type="Proteomes" id="UP000024635">
    <property type="component" value="Unassembled WGS sequence"/>
</dbReference>
<keyword evidence="2" id="KW-0472">Membrane</keyword>
<dbReference type="OrthoDB" id="5826403at2759"/>
<keyword evidence="2" id="KW-0812">Transmembrane</keyword>
<keyword evidence="4" id="KW-1185">Reference proteome</keyword>
<evidence type="ECO:0000256" key="2">
    <source>
        <dbReference type="SAM" id="Phobius"/>
    </source>
</evidence>
<sequence>MAAAGRRRRQALYLMYYIGLAAYFAAQLPQHGALMFETFSSYVIMGTDIILEQHKGENVGDEMACTSVDSTFLDEEDPFRSRLEVRDPADVEVLPEPPQKTRGFGLLPYLKRKRLHAGCEAQPEDFSVESLLSTPDGHGGVPVRPVLHANASSSSETSPGLAEATSSADADKRNEDVVGDELLDESLGSFLSKNEFPQVVKVECSDEPSVAPRTEHERILCVDELRAVIAAQATLFATICKRRKWEIEESSKVDVFMEKLQARMDGYTERFNQIQVFSAQHPGNIRQFIRTVFNSRPFLDVDRRRCAVDCCLNTFATYPVEKKETISRKAFNSYVSSMREKLRSKQEVIPPIQDIPPIVIPTESIPSTTDDYAMEENVPLSPSPEKIESPEKEKSPEKLPRRKLQSPIRTSTPTIRPTIAPPPLPSRRVEDRKTSSTQNASCDVLLGILNTMDHFEPTRKPTAFDPEFLSGVDDVPPLIEPSDEDVFVRDGPPMAKRIRYDDQRDEPTVSASFSPVVPSSKVASPLFININEEKATPTFTSPASTANLSGEQPKRVFDSRKLTKQLSFRDGTILSTNLSPHAAAFSSLDSIPVTKPPERVGDDRNLSNNAVKKVKVNYADDPYAYAAAKSVWTASSATERPPQIRAKLTTSESQVEDPYASFPIKRTPSEACKSEVKDTSPTASVFRSTFSSLHDRVSCSLATFDIKKSRAVVKWKLIPCSRNRRESMKSLPPGASPRDPRLASLISREQQEATNALREGESEEEIIDRTRAVLSKSYRKNPIRCVVEKSVSSIRSRIAFRGYCRRTSYPQTKLNLNAEIQFMWNKQRDRQPLEIELMELNLLPKWGSANATRALYPFGKTDGIYWPVVQPYDNVNLADERHVTCADTRNQLVCLSELTFASRRPLLCERDDGFHFKRYMQAVETDESMWQPGRFQNRVGFMRVFYTQSIEEARHRDSERQLVEAAWMKRLVEADSVNFNKTVDDRVFQRASQPNSALMSDHVDFNLSDMFSRRQEGIIRRDNSIAQPHICKGTRGPVQVPRNWFEVPIAQYMPTSQRRDYLVQYTNFRNKLTNDCRPNARESVFYNDLVQYHLSAIKAIFIHQSGYNDIGLKFVLNEQVQQKAKQRIDEINAELRGSKISLDRLMKLCELQEWEESYWTIIWENLANIYRDAPPISQLPIDRFIIKAFDAAANVPQRSAYFNRFWEIVERAAVAY</sequence>
<feature type="compositionally biased region" description="Basic and acidic residues" evidence="1">
    <location>
        <begin position="385"/>
        <end position="399"/>
    </location>
</feature>
<keyword evidence="2" id="KW-1133">Transmembrane helix</keyword>
<organism evidence="3 4">
    <name type="scientific">Ancylostoma ceylanicum</name>
    <dbReference type="NCBI Taxonomy" id="53326"/>
    <lineage>
        <taxon>Eukaryota</taxon>
        <taxon>Metazoa</taxon>
        <taxon>Ecdysozoa</taxon>
        <taxon>Nematoda</taxon>
        <taxon>Chromadorea</taxon>
        <taxon>Rhabditida</taxon>
        <taxon>Rhabditina</taxon>
        <taxon>Rhabditomorpha</taxon>
        <taxon>Strongyloidea</taxon>
        <taxon>Ancylostomatidae</taxon>
        <taxon>Ancylostomatinae</taxon>
        <taxon>Ancylostoma</taxon>
    </lineage>
</organism>
<dbReference type="EMBL" id="JARK01001351">
    <property type="protein sequence ID" value="EYC23806.1"/>
    <property type="molecule type" value="Genomic_DNA"/>
</dbReference>
<proteinExistence type="predicted"/>
<evidence type="ECO:0000256" key="1">
    <source>
        <dbReference type="SAM" id="MobiDB-lite"/>
    </source>
</evidence>
<protein>
    <submittedName>
        <fullName evidence="3">Uncharacterized protein</fullName>
    </submittedName>
</protein>
<evidence type="ECO:0000313" key="3">
    <source>
        <dbReference type="EMBL" id="EYC23806.1"/>
    </source>
</evidence>
<feature type="compositionally biased region" description="Low complexity" evidence="1">
    <location>
        <begin position="406"/>
        <end position="418"/>
    </location>
</feature>
<accession>A0A016V944</accession>
<dbReference type="AlphaFoldDB" id="A0A016V944"/>
<feature type="compositionally biased region" description="Polar residues" evidence="1">
    <location>
        <begin position="150"/>
        <end position="168"/>
    </location>
</feature>
<gene>
    <name evidence="3" type="primary">Acey_s0015.g2840</name>
    <name evidence="3" type="ORF">Y032_0015g2840</name>
</gene>
<name>A0A016V944_9BILA</name>
<reference evidence="4" key="1">
    <citation type="journal article" date="2015" name="Nat. Genet.">
        <title>The genome and transcriptome of the zoonotic hookworm Ancylostoma ceylanicum identify infection-specific gene families.</title>
        <authorList>
            <person name="Schwarz E.M."/>
            <person name="Hu Y."/>
            <person name="Antoshechkin I."/>
            <person name="Miller M.M."/>
            <person name="Sternberg P.W."/>
            <person name="Aroian R.V."/>
        </authorList>
    </citation>
    <scope>NUCLEOTIDE SEQUENCE</scope>
    <source>
        <strain evidence="4">HY135</strain>
    </source>
</reference>
<feature type="region of interest" description="Disordered" evidence="1">
    <location>
        <begin position="374"/>
        <end position="438"/>
    </location>
</feature>
<evidence type="ECO:0000313" key="4">
    <source>
        <dbReference type="Proteomes" id="UP000024635"/>
    </source>
</evidence>
<comment type="caution">
    <text evidence="3">The sequence shown here is derived from an EMBL/GenBank/DDBJ whole genome shotgun (WGS) entry which is preliminary data.</text>
</comment>
<feature type="transmembrane region" description="Helical" evidence="2">
    <location>
        <begin position="12"/>
        <end position="29"/>
    </location>
</feature>